<dbReference type="EMBL" id="VSSQ01015739">
    <property type="protein sequence ID" value="MPM56398.1"/>
    <property type="molecule type" value="Genomic_DNA"/>
</dbReference>
<sequence length="154" mass="16894">MKKMMILMLLGIVGMCLQAQTVNIHKKDGSVIKIALKDFDYINVSGDNAQTVSKPSNQTQTASPVKNATGIYETDFNEMTLTQTGNKVTGTYKHRDGRVEGTLNGRTLTGWWYQSNGKGRLVFEFNADFSGFSGKWGSNDTVPSSQWNGTRTGG</sequence>
<reference evidence="1" key="1">
    <citation type="submission" date="2019-08" db="EMBL/GenBank/DDBJ databases">
        <authorList>
            <person name="Kucharzyk K."/>
            <person name="Murdoch R.W."/>
            <person name="Higgins S."/>
            <person name="Loffler F."/>
        </authorList>
    </citation>
    <scope>NUCLEOTIDE SEQUENCE</scope>
</reference>
<organism evidence="1">
    <name type="scientific">bioreactor metagenome</name>
    <dbReference type="NCBI Taxonomy" id="1076179"/>
    <lineage>
        <taxon>unclassified sequences</taxon>
        <taxon>metagenomes</taxon>
        <taxon>ecological metagenomes</taxon>
    </lineage>
</organism>
<dbReference type="AlphaFoldDB" id="A0A645AUF3"/>
<evidence type="ECO:0000313" key="1">
    <source>
        <dbReference type="EMBL" id="MPM56398.1"/>
    </source>
</evidence>
<name>A0A645AUF3_9ZZZZ</name>
<comment type="caution">
    <text evidence="1">The sequence shown here is derived from an EMBL/GenBank/DDBJ whole genome shotgun (WGS) entry which is preliminary data.</text>
</comment>
<gene>
    <name evidence="1" type="ORF">SDC9_103200</name>
</gene>
<proteinExistence type="predicted"/>
<accession>A0A645AUF3</accession>
<protein>
    <submittedName>
        <fullName evidence="1">Uncharacterized protein</fullName>
    </submittedName>
</protein>